<dbReference type="Gene3D" id="3.20.20.10">
    <property type="entry name" value="Alanine racemase"/>
    <property type="match status" value="1"/>
</dbReference>
<dbReference type="PIRSF" id="PIRSF004848">
    <property type="entry name" value="YBL036c_PLPDEIII"/>
    <property type="match status" value="1"/>
</dbReference>
<keyword evidence="1 2" id="KW-0663">Pyridoxal phosphate</keyword>
<evidence type="ECO:0000256" key="1">
    <source>
        <dbReference type="ARBA" id="ARBA00022898"/>
    </source>
</evidence>
<protein>
    <recommendedName>
        <fullName evidence="2">Pyridoxal phosphate homeostasis protein</fullName>
        <shortName evidence="2">PLP homeostasis protein</shortName>
    </recommendedName>
</protein>
<dbReference type="InterPro" id="IPR029066">
    <property type="entry name" value="PLP-binding_barrel"/>
</dbReference>
<dbReference type="CDD" id="cd06824">
    <property type="entry name" value="PLPDE_III_Yggs_like"/>
    <property type="match status" value="1"/>
</dbReference>
<dbReference type="PANTHER" id="PTHR10146">
    <property type="entry name" value="PROLINE SYNTHETASE CO-TRANSCRIBED BACTERIAL HOMOLOG PROTEIN"/>
    <property type="match status" value="1"/>
</dbReference>
<reference evidence="6" key="1">
    <citation type="submission" date="2021-10" db="EMBL/GenBank/DDBJ databases">
        <title>Marinomonas pontica sp. nov., isolated from the Black Sea.</title>
        <authorList>
            <person name="Zhao L.-H."/>
            <person name="Xue J.-H."/>
        </authorList>
    </citation>
    <scope>NUCLEOTIDE SEQUENCE</scope>
    <source>
        <strain evidence="6">E8</strain>
    </source>
</reference>
<dbReference type="InterPro" id="IPR001608">
    <property type="entry name" value="Ala_racemase_N"/>
</dbReference>
<keyword evidence="7" id="KW-1185">Reference proteome</keyword>
<dbReference type="SUPFAM" id="SSF51419">
    <property type="entry name" value="PLP-binding barrel"/>
    <property type="match status" value="1"/>
</dbReference>
<gene>
    <name evidence="6" type="ORF">LG368_04650</name>
</gene>
<proteinExistence type="inferred from homology"/>
<comment type="caution">
    <text evidence="6">The sequence shown here is derived from an EMBL/GenBank/DDBJ whole genome shotgun (WGS) entry which is preliminary data.</text>
</comment>
<dbReference type="PANTHER" id="PTHR10146:SF14">
    <property type="entry name" value="PYRIDOXAL PHOSPHATE HOMEOSTASIS PROTEIN"/>
    <property type="match status" value="1"/>
</dbReference>
<dbReference type="PROSITE" id="PS01211">
    <property type="entry name" value="UPF0001"/>
    <property type="match status" value="1"/>
</dbReference>
<dbReference type="HAMAP" id="MF_02087">
    <property type="entry name" value="PLP_homeostasis"/>
    <property type="match status" value="1"/>
</dbReference>
<dbReference type="NCBIfam" id="TIGR00044">
    <property type="entry name" value="YggS family pyridoxal phosphate-dependent enzyme"/>
    <property type="match status" value="1"/>
</dbReference>
<evidence type="ECO:0000256" key="4">
    <source>
        <dbReference type="RuleBase" id="RU004514"/>
    </source>
</evidence>
<feature type="domain" description="Alanine racemase N-terminal" evidence="5">
    <location>
        <begin position="27"/>
        <end position="227"/>
    </location>
</feature>
<comment type="similarity">
    <text evidence="2 4">Belongs to the pyridoxal phosphate-binding protein YggS/PROSC family.</text>
</comment>
<dbReference type="Pfam" id="PF01168">
    <property type="entry name" value="Ala_racemase_N"/>
    <property type="match status" value="1"/>
</dbReference>
<sequence length="231" mass="25133">MEEIAGNIASVEKQICQLTEEYQRPKNSVRLLAVSKTKPVSALEAAYHAGQRAFGENYVQEAVEKRQTLSHLADIEWHFIGPIQSNKSRMIAENMDWVHSIDREKIARRLSEQRPESLPPLKVCIQVNISGEASKAGVSLSELDNMVALVNSLPNLCLKGLMAIPAPQDSHDAQCAVYRPLADAFNALSAKQTEVDTLSIGMSGDLPAAIASGSTMVRVGTAIFGARDYSV</sequence>
<evidence type="ECO:0000256" key="2">
    <source>
        <dbReference type="HAMAP-Rule" id="MF_02087"/>
    </source>
</evidence>
<comment type="function">
    <text evidence="2">Pyridoxal 5'-phosphate (PLP)-binding protein, which is involved in PLP homeostasis.</text>
</comment>
<dbReference type="InterPro" id="IPR011078">
    <property type="entry name" value="PyrdxlP_homeostasis"/>
</dbReference>
<feature type="modified residue" description="N6-(pyridoxal phosphate)lysine" evidence="2 3">
    <location>
        <position position="36"/>
    </location>
</feature>
<name>A0A9X1LEB5_9GAMM</name>
<evidence type="ECO:0000313" key="7">
    <source>
        <dbReference type="Proteomes" id="UP001139095"/>
    </source>
</evidence>
<dbReference type="GO" id="GO:0030170">
    <property type="term" value="F:pyridoxal phosphate binding"/>
    <property type="evidence" value="ECO:0007669"/>
    <property type="project" value="UniProtKB-UniRule"/>
</dbReference>
<dbReference type="FunFam" id="3.20.20.10:FF:000018">
    <property type="entry name" value="Pyridoxal phosphate homeostasis protein"/>
    <property type="match status" value="1"/>
</dbReference>
<comment type="cofactor">
    <cofactor evidence="3">
        <name>pyridoxal 5'-phosphate</name>
        <dbReference type="ChEBI" id="CHEBI:597326"/>
    </cofactor>
</comment>
<evidence type="ECO:0000259" key="5">
    <source>
        <dbReference type="Pfam" id="PF01168"/>
    </source>
</evidence>
<dbReference type="Proteomes" id="UP001139095">
    <property type="component" value="Unassembled WGS sequence"/>
</dbReference>
<evidence type="ECO:0000313" key="6">
    <source>
        <dbReference type="EMBL" id="MCB5161188.1"/>
    </source>
</evidence>
<accession>A0A9X1LEB5</accession>
<dbReference type="AlphaFoldDB" id="A0A9X1LEB5"/>
<evidence type="ECO:0000256" key="3">
    <source>
        <dbReference type="PIRSR" id="PIRSR004848-1"/>
    </source>
</evidence>
<organism evidence="6 7">
    <name type="scientific">Marinomonas algarum</name>
    <dbReference type="NCBI Taxonomy" id="2883105"/>
    <lineage>
        <taxon>Bacteria</taxon>
        <taxon>Pseudomonadati</taxon>
        <taxon>Pseudomonadota</taxon>
        <taxon>Gammaproteobacteria</taxon>
        <taxon>Oceanospirillales</taxon>
        <taxon>Oceanospirillaceae</taxon>
        <taxon>Marinomonas</taxon>
    </lineage>
</organism>
<dbReference type="EMBL" id="JAJATW010000004">
    <property type="protein sequence ID" value="MCB5161188.1"/>
    <property type="molecule type" value="Genomic_DNA"/>
</dbReference>